<accession>A0A7J6R0W7</accession>
<protein>
    <submittedName>
        <fullName evidence="1">Uncharacterized protein</fullName>
    </submittedName>
</protein>
<evidence type="ECO:0000313" key="1">
    <source>
        <dbReference type="EMBL" id="KAF4714539.1"/>
    </source>
</evidence>
<organism evidence="1 2">
    <name type="scientific">Perkinsus olseni</name>
    <name type="common">Perkinsus atlanticus</name>
    <dbReference type="NCBI Taxonomy" id="32597"/>
    <lineage>
        <taxon>Eukaryota</taxon>
        <taxon>Sar</taxon>
        <taxon>Alveolata</taxon>
        <taxon>Perkinsozoa</taxon>
        <taxon>Perkinsea</taxon>
        <taxon>Perkinsida</taxon>
        <taxon>Perkinsidae</taxon>
        <taxon>Perkinsus</taxon>
    </lineage>
</organism>
<name>A0A7J6R0W7_PEROL</name>
<comment type="caution">
    <text evidence="1">The sequence shown here is derived from an EMBL/GenBank/DDBJ whole genome shotgun (WGS) entry which is preliminary data.</text>
</comment>
<dbReference type="EMBL" id="JABANM010025484">
    <property type="protein sequence ID" value="KAF4714539.1"/>
    <property type="molecule type" value="Genomic_DNA"/>
</dbReference>
<reference evidence="1 2" key="1">
    <citation type="submission" date="2020-04" db="EMBL/GenBank/DDBJ databases">
        <title>Perkinsus olseni comparative genomics.</title>
        <authorList>
            <person name="Bogema D.R."/>
        </authorList>
    </citation>
    <scope>NUCLEOTIDE SEQUENCE [LARGE SCALE GENOMIC DNA]</scope>
    <source>
        <strain evidence="1">ATCC PRA-205</strain>
    </source>
</reference>
<feature type="non-terminal residue" evidence="1">
    <location>
        <position position="151"/>
    </location>
</feature>
<sequence length="151" mass="16442">GKPQRIRGGAINALKTVQYAIHWLSSKPRGLRGSDKFNSEDTEHGLSTIIVLCSKGEVLITASRCAFIFDIIFSLDFIIDDAHARWCDEGTPTALLRIDAAPIGGRGDVALDKILARGVPARKTMETSTHLEASSRLTTARQHAFVAQQLT</sequence>
<proteinExistence type="predicted"/>
<dbReference type="AlphaFoldDB" id="A0A7J6R0W7"/>
<gene>
    <name evidence="1" type="ORF">FOZ62_010031</name>
</gene>
<feature type="non-terminal residue" evidence="1">
    <location>
        <position position="1"/>
    </location>
</feature>
<evidence type="ECO:0000313" key="2">
    <source>
        <dbReference type="Proteomes" id="UP000574390"/>
    </source>
</evidence>
<dbReference type="Proteomes" id="UP000574390">
    <property type="component" value="Unassembled WGS sequence"/>
</dbReference>